<evidence type="ECO:0000256" key="4">
    <source>
        <dbReference type="SAM" id="Coils"/>
    </source>
</evidence>
<comment type="catalytic activity">
    <reaction evidence="3">
        <text>2 GTP = 3',3'-c-di-GMP + 2 diphosphate</text>
        <dbReference type="Rhea" id="RHEA:24898"/>
        <dbReference type="ChEBI" id="CHEBI:33019"/>
        <dbReference type="ChEBI" id="CHEBI:37565"/>
        <dbReference type="ChEBI" id="CHEBI:58805"/>
        <dbReference type="EC" id="2.7.7.65"/>
    </reaction>
</comment>
<evidence type="ECO:0000259" key="7">
    <source>
        <dbReference type="PROSITE" id="PS50887"/>
    </source>
</evidence>
<dbReference type="EMBL" id="QVMU01000021">
    <property type="protein sequence ID" value="RJX68328.1"/>
    <property type="molecule type" value="Genomic_DNA"/>
</dbReference>
<evidence type="ECO:0000256" key="3">
    <source>
        <dbReference type="ARBA" id="ARBA00034247"/>
    </source>
</evidence>
<evidence type="ECO:0000256" key="2">
    <source>
        <dbReference type="ARBA" id="ARBA00012528"/>
    </source>
</evidence>
<dbReference type="Gene3D" id="3.30.450.40">
    <property type="match status" value="1"/>
</dbReference>
<feature type="compositionally biased region" description="Basic and acidic residues" evidence="5">
    <location>
        <begin position="547"/>
        <end position="556"/>
    </location>
</feature>
<dbReference type="FunFam" id="3.30.70.270:FF:000001">
    <property type="entry name" value="Diguanylate cyclase domain protein"/>
    <property type="match status" value="1"/>
</dbReference>
<dbReference type="InterPro" id="IPR003018">
    <property type="entry name" value="GAF"/>
</dbReference>
<dbReference type="NCBIfam" id="TIGR00254">
    <property type="entry name" value="GGDEF"/>
    <property type="match status" value="1"/>
</dbReference>
<feature type="transmembrane region" description="Helical" evidence="6">
    <location>
        <begin position="12"/>
        <end position="29"/>
    </location>
</feature>
<dbReference type="SMART" id="SM00065">
    <property type="entry name" value="GAF"/>
    <property type="match status" value="1"/>
</dbReference>
<comment type="cofactor">
    <cofactor evidence="1">
        <name>Mg(2+)</name>
        <dbReference type="ChEBI" id="CHEBI:18420"/>
    </cofactor>
</comment>
<keyword evidence="9" id="KW-1185">Reference proteome</keyword>
<keyword evidence="4" id="KW-0175">Coiled coil</keyword>
<organism evidence="8 9">
    <name type="scientific">Vibrio sinensis</name>
    <dbReference type="NCBI Taxonomy" id="2302434"/>
    <lineage>
        <taxon>Bacteria</taxon>
        <taxon>Pseudomonadati</taxon>
        <taxon>Pseudomonadota</taxon>
        <taxon>Gammaproteobacteria</taxon>
        <taxon>Vibrionales</taxon>
        <taxon>Vibrionaceae</taxon>
        <taxon>Vibrio</taxon>
    </lineage>
</organism>
<dbReference type="SMART" id="SM00267">
    <property type="entry name" value="GGDEF"/>
    <property type="match status" value="1"/>
</dbReference>
<accession>A0A3A6QXX2</accession>
<evidence type="ECO:0000256" key="5">
    <source>
        <dbReference type="SAM" id="MobiDB-lite"/>
    </source>
</evidence>
<dbReference type="OrthoDB" id="9803824at2"/>
<dbReference type="InterPro" id="IPR029787">
    <property type="entry name" value="Nucleotide_cyclase"/>
</dbReference>
<dbReference type="Proteomes" id="UP000273252">
    <property type="component" value="Unassembled WGS sequence"/>
</dbReference>
<comment type="caution">
    <text evidence="8">The sequence shown here is derived from an EMBL/GenBank/DDBJ whole genome shotgun (WGS) entry which is preliminary data.</text>
</comment>
<sequence>MKKKSFGQFQYLPIVALAISMIVGGYFYNRTLDEWLTKIVSGYMIGLIDDVSYQMQERQLDLYDMEAAEIDRFLTTMPQANFGRRFTIIHSTGKVLGDSQLSGREIALLDDHSQRPEVIIALGGGDGISKRYSPTLNQELLYVAKKLELEKDEHGHDATYILRLAMPMTTLYAMARDLEFIVVVLLGSSLLVLVFSSWFSNRQILLVVNKERDKQEERIRKSTQEIELLHRLANMLAACNNIKEAQAVVADIVPRLLGNINGCVSIMRESRNQLEIKLDWGGQWPAAKTYAPLDCWALRKGKHHLSQDEHHNLPCGHMEKCDGDGLTLCVPLTAHGNTVGMFHLYFEQSASTISLETKQLAFTIAEHLGLALANLSLQEKLRSQALSDPLTGLFNRRFFEEVIENEWVKSGQTQVPMSLLMLDLDHFKRFNDNFGHDAGDYVLKEVANLLKRSIGEDHVACRLGGEELAVLSPNCDVEESMILANHIVESVRELHLDMKGLSLGQLGVSIGVTTYPDLNATTQELIKAADTALYQAKHNGRSQAIHTKLDSSKSEQEQDTPTDIEKSNQPQISEIKNVEPFNAKTN</sequence>
<reference evidence="8 9" key="1">
    <citation type="submission" date="2018-08" db="EMBL/GenBank/DDBJ databases">
        <title>Vibrio isolated from the Eastern China Marginal Seas.</title>
        <authorList>
            <person name="Li Y."/>
        </authorList>
    </citation>
    <scope>NUCLEOTIDE SEQUENCE [LARGE SCALE GENOMIC DNA]</scope>
    <source>
        <strain evidence="8 9">BEI233</strain>
    </source>
</reference>
<feature type="transmembrane region" description="Helical" evidence="6">
    <location>
        <begin position="178"/>
        <end position="199"/>
    </location>
</feature>
<dbReference type="Gene3D" id="3.30.70.270">
    <property type="match status" value="1"/>
</dbReference>
<dbReference type="InterPro" id="IPR029016">
    <property type="entry name" value="GAF-like_dom_sf"/>
</dbReference>
<evidence type="ECO:0000256" key="1">
    <source>
        <dbReference type="ARBA" id="ARBA00001946"/>
    </source>
</evidence>
<dbReference type="SUPFAM" id="SSF55781">
    <property type="entry name" value="GAF domain-like"/>
    <property type="match status" value="1"/>
</dbReference>
<gene>
    <name evidence="8" type="ORF">DZ860_17540</name>
</gene>
<dbReference type="SUPFAM" id="SSF55073">
    <property type="entry name" value="Nucleotide cyclase"/>
    <property type="match status" value="1"/>
</dbReference>
<evidence type="ECO:0000256" key="6">
    <source>
        <dbReference type="SAM" id="Phobius"/>
    </source>
</evidence>
<dbReference type="InterPro" id="IPR050469">
    <property type="entry name" value="Diguanylate_Cyclase"/>
</dbReference>
<dbReference type="AlphaFoldDB" id="A0A3A6QXX2"/>
<feature type="region of interest" description="Disordered" evidence="5">
    <location>
        <begin position="543"/>
        <end position="586"/>
    </location>
</feature>
<dbReference type="GO" id="GO:1902201">
    <property type="term" value="P:negative regulation of bacterial-type flagellum-dependent cell motility"/>
    <property type="evidence" value="ECO:0007669"/>
    <property type="project" value="TreeGrafter"/>
</dbReference>
<dbReference type="PROSITE" id="PS50887">
    <property type="entry name" value="GGDEF"/>
    <property type="match status" value="1"/>
</dbReference>
<dbReference type="PANTHER" id="PTHR45138:SF9">
    <property type="entry name" value="DIGUANYLATE CYCLASE DGCM-RELATED"/>
    <property type="match status" value="1"/>
</dbReference>
<dbReference type="EC" id="2.7.7.65" evidence="2"/>
<dbReference type="GO" id="GO:0043709">
    <property type="term" value="P:cell adhesion involved in single-species biofilm formation"/>
    <property type="evidence" value="ECO:0007669"/>
    <property type="project" value="TreeGrafter"/>
</dbReference>
<name>A0A3A6QXX2_9VIBR</name>
<keyword evidence="6" id="KW-0472">Membrane</keyword>
<dbReference type="Pfam" id="PF00990">
    <property type="entry name" value="GGDEF"/>
    <property type="match status" value="1"/>
</dbReference>
<dbReference type="InterPro" id="IPR043128">
    <property type="entry name" value="Rev_trsase/Diguanyl_cyclase"/>
</dbReference>
<dbReference type="RefSeq" id="WP_120033899.1">
    <property type="nucleotide sequence ID" value="NZ_QVMU01000021.1"/>
</dbReference>
<dbReference type="GO" id="GO:0052621">
    <property type="term" value="F:diguanylate cyclase activity"/>
    <property type="evidence" value="ECO:0007669"/>
    <property type="project" value="UniProtKB-EC"/>
</dbReference>
<evidence type="ECO:0000313" key="8">
    <source>
        <dbReference type="EMBL" id="RJX68328.1"/>
    </source>
</evidence>
<dbReference type="PANTHER" id="PTHR45138">
    <property type="entry name" value="REGULATORY COMPONENTS OF SENSORY TRANSDUCTION SYSTEM"/>
    <property type="match status" value="1"/>
</dbReference>
<keyword evidence="6" id="KW-0812">Transmembrane</keyword>
<feature type="domain" description="GGDEF" evidence="7">
    <location>
        <begin position="415"/>
        <end position="549"/>
    </location>
</feature>
<keyword evidence="6" id="KW-1133">Transmembrane helix</keyword>
<dbReference type="CDD" id="cd01949">
    <property type="entry name" value="GGDEF"/>
    <property type="match status" value="1"/>
</dbReference>
<proteinExistence type="predicted"/>
<feature type="coiled-coil region" evidence="4">
    <location>
        <begin position="205"/>
        <end position="232"/>
    </location>
</feature>
<evidence type="ECO:0000313" key="9">
    <source>
        <dbReference type="Proteomes" id="UP000273252"/>
    </source>
</evidence>
<dbReference type="GO" id="GO:0005886">
    <property type="term" value="C:plasma membrane"/>
    <property type="evidence" value="ECO:0007669"/>
    <property type="project" value="TreeGrafter"/>
</dbReference>
<protein>
    <recommendedName>
        <fullName evidence="2">diguanylate cyclase</fullName>
        <ecNumber evidence="2">2.7.7.65</ecNumber>
    </recommendedName>
</protein>
<dbReference type="InterPro" id="IPR000160">
    <property type="entry name" value="GGDEF_dom"/>
</dbReference>